<evidence type="ECO:0000256" key="1">
    <source>
        <dbReference type="SAM" id="Phobius"/>
    </source>
</evidence>
<keyword evidence="1" id="KW-1133">Transmembrane helix</keyword>
<keyword evidence="1" id="KW-0812">Transmembrane</keyword>
<dbReference type="EMBL" id="AF266244">
    <property type="protein sequence ID" value="AAG13363.1"/>
    <property type="molecule type" value="mRNA"/>
</dbReference>
<evidence type="ECO:0000313" key="2">
    <source>
        <dbReference type="EMBL" id="AAG13363.1"/>
    </source>
</evidence>
<sequence>MATGEILKTPQACVQWPSTNISGAHPGHAEVCHGLHLSTSTHVCYCTLQQLTHALYIYVIFYSCFLIFIMVITVSCLFSCCL</sequence>
<accession>Q9DFJ2</accession>
<keyword evidence="1" id="KW-0472">Membrane</keyword>
<proteinExistence type="evidence at transcript level"/>
<name>Q9DFJ2_GILMI</name>
<dbReference type="AlphaFoldDB" id="Q9DFJ2"/>
<reference evidence="2" key="1">
    <citation type="journal article" date="2001" name="Proc. Natl. Acad. Sci. U.S.A.">
        <title>Hypoxia-induced gene expression profiling in the euryoxic fish Gillichthys mirabilis.</title>
        <authorList>
            <person name="Gracey A.Y."/>
            <person name="Troll J.V."/>
            <person name="Somero G.N."/>
        </authorList>
    </citation>
    <scope>NUCLEOTIDE SEQUENCE</scope>
    <source>
        <tissue evidence="2">Liver</tissue>
    </source>
</reference>
<feature type="transmembrane region" description="Helical" evidence="1">
    <location>
        <begin position="55"/>
        <end position="78"/>
    </location>
</feature>
<protein>
    <submittedName>
        <fullName evidence="2">Adenylate cyclase type v-like protein</fullName>
    </submittedName>
</protein>
<organism evidence="2">
    <name type="scientific">Gillichthys mirabilis</name>
    <name type="common">Long-jawed mudsucker</name>
    <dbReference type="NCBI Taxonomy" id="8222"/>
    <lineage>
        <taxon>Eukaryota</taxon>
        <taxon>Metazoa</taxon>
        <taxon>Chordata</taxon>
        <taxon>Craniata</taxon>
        <taxon>Vertebrata</taxon>
        <taxon>Euteleostomi</taxon>
        <taxon>Actinopterygii</taxon>
        <taxon>Neopterygii</taxon>
        <taxon>Teleostei</taxon>
        <taxon>Neoteleostei</taxon>
        <taxon>Acanthomorphata</taxon>
        <taxon>Gobiaria</taxon>
        <taxon>Gobiiformes</taxon>
        <taxon>Gobioidei</taxon>
        <taxon>Gobiidae</taxon>
        <taxon>Gobionellinae</taxon>
        <taxon>Gillichthys</taxon>
    </lineage>
</organism>